<evidence type="ECO:0000259" key="2">
    <source>
        <dbReference type="SMART" id="SM00645"/>
    </source>
</evidence>
<protein>
    <submittedName>
        <fullName evidence="3">DUF4384 domain-containing protein</fullName>
    </submittedName>
</protein>
<dbReference type="Pfam" id="PF14326">
    <property type="entry name" value="DUF4384"/>
    <property type="match status" value="1"/>
</dbReference>
<dbReference type="EMBL" id="JAHWDP010000005">
    <property type="protein sequence ID" value="MBW2938859.1"/>
    <property type="molecule type" value="Genomic_DNA"/>
</dbReference>
<dbReference type="SMART" id="SM00645">
    <property type="entry name" value="Pept_C1"/>
    <property type="match status" value="1"/>
</dbReference>
<dbReference type="RefSeq" id="WP_219053383.1">
    <property type="nucleotide sequence ID" value="NZ_JAHWDP010000005.1"/>
</dbReference>
<dbReference type="InterPro" id="IPR025493">
    <property type="entry name" value="DUF4384"/>
</dbReference>
<dbReference type="CDD" id="cd02619">
    <property type="entry name" value="Peptidase_C1"/>
    <property type="match status" value="1"/>
</dbReference>
<feature type="domain" description="Peptidase C1A papain C-terminal" evidence="2">
    <location>
        <begin position="48"/>
        <end position="278"/>
    </location>
</feature>
<organism evidence="3 4">
    <name type="scientific">Halomarinibacterium sedimenti</name>
    <dbReference type="NCBI Taxonomy" id="2857106"/>
    <lineage>
        <taxon>Bacteria</taxon>
        <taxon>Pseudomonadati</taxon>
        <taxon>Bacteroidota</taxon>
        <taxon>Flavobacteriia</taxon>
        <taxon>Flavobacteriales</taxon>
        <taxon>Flavobacteriaceae</taxon>
        <taxon>Halomarinibacterium</taxon>
    </lineage>
</organism>
<keyword evidence="4" id="KW-1185">Reference proteome</keyword>
<sequence length="524" mass="58606">MRHLTIIIFFISFFSFAQDYPTGMIWDEDSYRSIPYKAQFTASTYDNLPSSYSLEQFSPIPGNQGQYGTCVAFASAYGLRTIMLAKDLGITNKQTITENALSPSYVYAIIKNEDDLNCNKGANPKLGLEALKVAGAPMLKSLPYQCNPQISTAVQLEAIDYRIRDYQTLFFFDTQDYGVKTNATKKALAEGYPVLLGMKLPESFFKATKVWRSTETDKGTMAKKHGYHAMVVIGYDDNYEGGAFRLLNSWGTGWGDGGFIWVPYSVYEEWAMGALQPYSYYKRKEVNNIPSIPKVVPNTPNQPNRPSIPRVEPNNPNQPIKPTLPAGQVDPNPIASKLPEGSLRFETNTGQPMEVTRISTRNLVVEDDVEGEDLVAYRMTEGYPSGTRFRFYLNNVNEGYIYAFATDLTQKINKILPYEDGMSPLIGADSELAFPSEKKVIRMDNNPGTDYLLILFSQQKLDEKELLEKMQNTEGGLTSKIKAALGESLIDKSMVQYASGTPGFKVKDSAEGYVVPLMVEITHK</sequence>
<name>A0A9X1FQI8_9FLAO</name>
<evidence type="ECO:0000313" key="4">
    <source>
        <dbReference type="Proteomes" id="UP001138686"/>
    </source>
</evidence>
<dbReference type="GO" id="GO:0006508">
    <property type="term" value="P:proteolysis"/>
    <property type="evidence" value="ECO:0007669"/>
    <property type="project" value="InterPro"/>
</dbReference>
<dbReference type="AlphaFoldDB" id="A0A9X1FQI8"/>
<comment type="caution">
    <text evidence="3">The sequence shown here is derived from an EMBL/GenBank/DDBJ whole genome shotgun (WGS) entry which is preliminary data.</text>
</comment>
<evidence type="ECO:0000313" key="3">
    <source>
        <dbReference type="EMBL" id="MBW2938859.1"/>
    </source>
</evidence>
<reference evidence="3" key="1">
    <citation type="submission" date="2021-07" db="EMBL/GenBank/DDBJ databases">
        <title>Aureisphaera sp. CAU 1614 isolated from sea sediment.</title>
        <authorList>
            <person name="Kim W."/>
        </authorList>
    </citation>
    <scope>NUCLEOTIDE SEQUENCE</scope>
    <source>
        <strain evidence="3">CAU 1614</strain>
    </source>
</reference>
<evidence type="ECO:0000256" key="1">
    <source>
        <dbReference type="SAM" id="MobiDB-lite"/>
    </source>
</evidence>
<proteinExistence type="predicted"/>
<dbReference type="GO" id="GO:0008234">
    <property type="term" value="F:cysteine-type peptidase activity"/>
    <property type="evidence" value="ECO:0007669"/>
    <property type="project" value="InterPro"/>
</dbReference>
<gene>
    <name evidence="3" type="ORF">KXJ69_12120</name>
</gene>
<dbReference type="Pfam" id="PF00112">
    <property type="entry name" value="Peptidase_C1"/>
    <property type="match status" value="1"/>
</dbReference>
<dbReference type="InterPro" id="IPR000668">
    <property type="entry name" value="Peptidase_C1A_C"/>
</dbReference>
<dbReference type="Proteomes" id="UP001138686">
    <property type="component" value="Unassembled WGS sequence"/>
</dbReference>
<feature type="region of interest" description="Disordered" evidence="1">
    <location>
        <begin position="292"/>
        <end position="332"/>
    </location>
</feature>
<accession>A0A9X1FQI8</accession>